<dbReference type="Gene3D" id="1.25.40.10">
    <property type="entry name" value="Tetratricopeptide repeat domain"/>
    <property type="match status" value="2"/>
</dbReference>
<dbReference type="SUPFAM" id="SSF48452">
    <property type="entry name" value="TPR-like"/>
    <property type="match status" value="2"/>
</dbReference>
<proteinExistence type="predicted"/>
<dbReference type="InterPro" id="IPR011990">
    <property type="entry name" value="TPR-like_helical_dom_sf"/>
</dbReference>
<name>A0A1W1CXZ4_9ZZZZ</name>
<sequence length="447" mass="52456">MHRNNRLKNRVTLIFVALLLVGCTSYTPRSQIIPTEELASYNPKNFANKEARLTGTDINEDSLIMKAIFYEQKNDFKKSNYYYKKLYDKTGKDEYLLKELKTALYSGITSDNISKLKEYVINHPKNLVAKRLLLSSYLYEKKYEEAKEVSVLLLAESTNAVDFELSANPYIFTKDYPKAVELLTKAYNKTYNEDILLKITTILVNYMRNISKATSLLENHRKSHNCSEKICLQLISIYFQQNNISKMIPLYKALYESTKKEQYAEKVVESYRYLKDYSKAIEFLKNDYKNPELLYSLYIEEKAFNKADKLSRKLILETNDPKWYAESAMILYESAPNKNDKVMLAEVVKRFEIAIEKGIENTVYLNYYGYLLIDKDIDIKKGINIVKKALKEQPDNSYYLDSLAWGYYKLGDCKKALYTMQKVVKIEGLKEKEIREHWNAIREKCKE</sequence>
<dbReference type="PROSITE" id="PS51257">
    <property type="entry name" value="PROKAR_LIPOPROTEIN"/>
    <property type="match status" value="1"/>
</dbReference>
<protein>
    <submittedName>
        <fullName evidence="1">Uncharacterized protein</fullName>
    </submittedName>
</protein>
<reference evidence="1" key="1">
    <citation type="submission" date="2016-10" db="EMBL/GenBank/DDBJ databases">
        <authorList>
            <person name="de Groot N.N."/>
        </authorList>
    </citation>
    <scope>NUCLEOTIDE SEQUENCE</scope>
</reference>
<dbReference type="AlphaFoldDB" id="A0A1W1CXZ4"/>
<evidence type="ECO:0000313" key="1">
    <source>
        <dbReference type="EMBL" id="SFV70577.1"/>
    </source>
</evidence>
<gene>
    <name evidence="1" type="ORF">MNB_SV-13-994</name>
</gene>
<accession>A0A1W1CXZ4</accession>
<dbReference type="EMBL" id="FPHM01000161">
    <property type="protein sequence ID" value="SFV70577.1"/>
    <property type="molecule type" value="Genomic_DNA"/>
</dbReference>
<organism evidence="1">
    <name type="scientific">hydrothermal vent metagenome</name>
    <dbReference type="NCBI Taxonomy" id="652676"/>
    <lineage>
        <taxon>unclassified sequences</taxon>
        <taxon>metagenomes</taxon>
        <taxon>ecological metagenomes</taxon>
    </lineage>
</organism>